<sequence length="354" mass="36514">MSTGMEEFIESPMLLLQCGIAIAVPAVLTAIVNLGCGKKREPPPRPGGAAAAGKKNNLAKTKPGAAGASSIKSAKSKRSTKSAASKSGKKGKAGISTKDGKSKRSSKSIDKSGKSGKKSKKSSKGSKSSKSKKSKREVGKQEKTGPPSSLRSDAAKQPSSARTAIEAEARSAKQAAKNACAALENSVKSAATQVSSSQRSTQPGSGAAILDGNANIGGTTALVALGAGEQNRDLKMEPAELRWSSAGGMQKISLLNQSNERQAVKVKCSDNNVYRVNPVYAIVEPGQTLSVDVMRQNGSNKVDKIVFVTTRAGLEENPKNLFKPGTQSSMMVLPLLATTTAAAANYQPALTAAN</sequence>
<protein>
    <submittedName>
        <fullName evidence="2">Major sperm protein</fullName>
    </submittedName>
</protein>
<evidence type="ECO:0000313" key="1">
    <source>
        <dbReference type="Proteomes" id="UP000887580"/>
    </source>
</evidence>
<organism evidence="1 2">
    <name type="scientific">Panagrolaimus sp. PS1159</name>
    <dbReference type="NCBI Taxonomy" id="55785"/>
    <lineage>
        <taxon>Eukaryota</taxon>
        <taxon>Metazoa</taxon>
        <taxon>Ecdysozoa</taxon>
        <taxon>Nematoda</taxon>
        <taxon>Chromadorea</taxon>
        <taxon>Rhabditida</taxon>
        <taxon>Tylenchina</taxon>
        <taxon>Panagrolaimomorpha</taxon>
        <taxon>Panagrolaimoidea</taxon>
        <taxon>Panagrolaimidae</taxon>
        <taxon>Panagrolaimus</taxon>
    </lineage>
</organism>
<proteinExistence type="predicted"/>
<evidence type="ECO:0000313" key="2">
    <source>
        <dbReference type="WBParaSite" id="PS1159_v2.g16496.t1"/>
    </source>
</evidence>
<dbReference type="WBParaSite" id="PS1159_v2.g16496.t1">
    <property type="protein sequence ID" value="PS1159_v2.g16496.t1"/>
    <property type="gene ID" value="PS1159_v2.g16496"/>
</dbReference>
<dbReference type="Proteomes" id="UP000887580">
    <property type="component" value="Unplaced"/>
</dbReference>
<name>A0AC35FDW9_9BILA</name>
<reference evidence="2" key="1">
    <citation type="submission" date="2022-11" db="UniProtKB">
        <authorList>
            <consortium name="WormBaseParasite"/>
        </authorList>
    </citation>
    <scope>IDENTIFICATION</scope>
</reference>
<accession>A0AC35FDW9</accession>